<dbReference type="EMBL" id="CP071091">
    <property type="protein sequence ID" value="QSQ17326.1"/>
    <property type="molecule type" value="Genomic_DNA"/>
</dbReference>
<organism evidence="2 3">
    <name type="scientific">Myxococcus landrumensis</name>
    <dbReference type="NCBI Taxonomy" id="2813577"/>
    <lineage>
        <taxon>Bacteria</taxon>
        <taxon>Pseudomonadati</taxon>
        <taxon>Myxococcota</taxon>
        <taxon>Myxococcia</taxon>
        <taxon>Myxococcales</taxon>
        <taxon>Cystobacterineae</taxon>
        <taxon>Myxococcaceae</taxon>
        <taxon>Myxococcus</taxon>
    </lineage>
</organism>
<evidence type="ECO:0000256" key="1">
    <source>
        <dbReference type="SAM" id="SignalP"/>
    </source>
</evidence>
<dbReference type="RefSeq" id="WP_206718955.1">
    <property type="nucleotide sequence ID" value="NZ_CP071091.1"/>
</dbReference>
<name>A0ABX7NIW7_9BACT</name>
<evidence type="ECO:0000313" key="3">
    <source>
        <dbReference type="Proteomes" id="UP000663090"/>
    </source>
</evidence>
<accession>A0ABX7NIW7</accession>
<protein>
    <recommendedName>
        <fullName evidence="4">Lipoprotein</fullName>
    </recommendedName>
</protein>
<feature type="chain" id="PRO_5046484368" description="Lipoprotein" evidence="1">
    <location>
        <begin position="17"/>
        <end position="123"/>
    </location>
</feature>
<sequence>MKAFKLLLLACITVLAVGCGEAPTEVADPGEEMSTSSEELSSCTASCATGSVSCPPGTLNCSAVNGQGVTCNGTFFACPTCNYFTCESRDTQECAMPGYETPCCRANGKVGSCRCGVKRWSCF</sequence>
<keyword evidence="3" id="KW-1185">Reference proteome</keyword>
<evidence type="ECO:0008006" key="4">
    <source>
        <dbReference type="Google" id="ProtNLM"/>
    </source>
</evidence>
<keyword evidence="1" id="KW-0732">Signal</keyword>
<gene>
    <name evidence="2" type="ORF">JY572_15240</name>
</gene>
<dbReference type="Proteomes" id="UP000663090">
    <property type="component" value="Chromosome"/>
</dbReference>
<reference evidence="2 3" key="1">
    <citation type="submission" date="2021-02" db="EMBL/GenBank/DDBJ databases">
        <title>De Novo genome assembly of isolated myxobacteria.</title>
        <authorList>
            <person name="Stevens D.C."/>
        </authorList>
    </citation>
    <scope>NUCLEOTIDE SEQUENCE [LARGE SCALE GENOMIC DNA]</scope>
    <source>
        <strain evidence="2 3">SCHIC003</strain>
    </source>
</reference>
<proteinExistence type="predicted"/>
<evidence type="ECO:0000313" key="2">
    <source>
        <dbReference type="EMBL" id="QSQ17326.1"/>
    </source>
</evidence>
<dbReference type="PROSITE" id="PS51257">
    <property type="entry name" value="PROKAR_LIPOPROTEIN"/>
    <property type="match status" value="1"/>
</dbReference>
<feature type="signal peptide" evidence="1">
    <location>
        <begin position="1"/>
        <end position="16"/>
    </location>
</feature>